<dbReference type="InterPro" id="IPR029056">
    <property type="entry name" value="Ribokinase-like"/>
</dbReference>
<dbReference type="EMBL" id="KN822948">
    <property type="protein sequence ID" value="KIO33501.1"/>
    <property type="molecule type" value="Genomic_DNA"/>
</dbReference>
<dbReference type="OrthoDB" id="4994at2759"/>
<organism evidence="1 2">
    <name type="scientific">Tulasnella calospora MUT 4182</name>
    <dbReference type="NCBI Taxonomy" id="1051891"/>
    <lineage>
        <taxon>Eukaryota</taxon>
        <taxon>Fungi</taxon>
        <taxon>Dikarya</taxon>
        <taxon>Basidiomycota</taxon>
        <taxon>Agaricomycotina</taxon>
        <taxon>Agaricomycetes</taxon>
        <taxon>Cantharellales</taxon>
        <taxon>Tulasnellaceae</taxon>
        <taxon>Tulasnella</taxon>
    </lineage>
</organism>
<dbReference type="STRING" id="1051891.A0A0C3QVB2"/>
<evidence type="ECO:0000313" key="1">
    <source>
        <dbReference type="EMBL" id="KIO33501.1"/>
    </source>
</evidence>
<reference evidence="2" key="2">
    <citation type="submission" date="2015-01" db="EMBL/GenBank/DDBJ databases">
        <title>Evolutionary Origins and Diversification of the Mycorrhizal Mutualists.</title>
        <authorList>
            <consortium name="DOE Joint Genome Institute"/>
            <consortium name="Mycorrhizal Genomics Consortium"/>
            <person name="Kohler A."/>
            <person name="Kuo A."/>
            <person name="Nagy L.G."/>
            <person name="Floudas D."/>
            <person name="Copeland A."/>
            <person name="Barry K.W."/>
            <person name="Cichocki N."/>
            <person name="Veneault-Fourrey C."/>
            <person name="LaButti K."/>
            <person name="Lindquist E.A."/>
            <person name="Lipzen A."/>
            <person name="Lundell T."/>
            <person name="Morin E."/>
            <person name="Murat C."/>
            <person name="Riley R."/>
            <person name="Ohm R."/>
            <person name="Sun H."/>
            <person name="Tunlid A."/>
            <person name="Henrissat B."/>
            <person name="Grigoriev I.V."/>
            <person name="Hibbett D.S."/>
            <person name="Martin F."/>
        </authorList>
    </citation>
    <scope>NUCLEOTIDE SEQUENCE [LARGE SCALE GENOMIC DNA]</scope>
    <source>
        <strain evidence="2">MUT 4182</strain>
    </source>
</reference>
<dbReference type="AlphaFoldDB" id="A0A0C3QVB2"/>
<dbReference type="SUPFAM" id="SSF53613">
    <property type="entry name" value="Ribokinase-like"/>
    <property type="match status" value="1"/>
</dbReference>
<dbReference type="HOGENOM" id="CLU_2414928_0_0_1"/>
<evidence type="ECO:0000313" key="2">
    <source>
        <dbReference type="Proteomes" id="UP000054248"/>
    </source>
</evidence>
<keyword evidence="2" id="KW-1185">Reference proteome</keyword>
<dbReference type="Proteomes" id="UP000054248">
    <property type="component" value="Unassembled WGS sequence"/>
</dbReference>
<dbReference type="Gene3D" id="3.40.1190.20">
    <property type="match status" value="1"/>
</dbReference>
<dbReference type="UniPathway" id="UPA00060">
    <property type="reaction ID" value="UER00139"/>
</dbReference>
<accession>A0A0C3QVB2</accession>
<protein>
    <submittedName>
        <fullName evidence="1">Uncharacterized protein</fullName>
    </submittedName>
</protein>
<gene>
    <name evidence="1" type="ORF">M407DRAFT_192503</name>
</gene>
<proteinExistence type="predicted"/>
<reference evidence="1 2" key="1">
    <citation type="submission" date="2014-04" db="EMBL/GenBank/DDBJ databases">
        <authorList>
            <consortium name="DOE Joint Genome Institute"/>
            <person name="Kuo A."/>
            <person name="Girlanda M."/>
            <person name="Perotto S."/>
            <person name="Kohler A."/>
            <person name="Nagy L.G."/>
            <person name="Floudas D."/>
            <person name="Copeland A."/>
            <person name="Barry K.W."/>
            <person name="Cichocki N."/>
            <person name="Veneault-Fourrey C."/>
            <person name="LaButti K."/>
            <person name="Lindquist E.A."/>
            <person name="Lipzen A."/>
            <person name="Lundell T."/>
            <person name="Morin E."/>
            <person name="Murat C."/>
            <person name="Sun H."/>
            <person name="Tunlid A."/>
            <person name="Henrissat B."/>
            <person name="Grigoriev I.V."/>
            <person name="Hibbett D.S."/>
            <person name="Martin F."/>
            <person name="Nordberg H.P."/>
            <person name="Cantor M.N."/>
            <person name="Hua S.X."/>
        </authorList>
    </citation>
    <scope>NUCLEOTIDE SEQUENCE [LARGE SCALE GENOMIC DNA]</scope>
    <source>
        <strain evidence="1 2">MUT 4182</strain>
    </source>
</reference>
<sequence length="92" mass="9440">MVGTAVATFCGAASVDALRTNAEDSKKGALVEGDMFVAAIAGVLAVTVAADIAVTNERVKGPASFLTQLLDELYALTPEKIVEFGKVALVQV</sequence>
<name>A0A0C3QVB2_9AGAM</name>
<dbReference type="GO" id="GO:0009229">
    <property type="term" value="P:thiamine diphosphate biosynthetic process"/>
    <property type="evidence" value="ECO:0007669"/>
    <property type="project" value="UniProtKB-UniPathway"/>
</dbReference>